<dbReference type="Gene3D" id="3.40.50.2300">
    <property type="match status" value="1"/>
</dbReference>
<evidence type="ECO:0000256" key="3">
    <source>
        <dbReference type="ARBA" id="ARBA00022553"/>
    </source>
</evidence>
<dbReference type="EMBL" id="JBHSZG010000001">
    <property type="protein sequence ID" value="MFC7135724.1"/>
    <property type="molecule type" value="Genomic_DNA"/>
</dbReference>
<evidence type="ECO:0000256" key="7">
    <source>
        <dbReference type="PROSITE-ProRule" id="PRU00169"/>
    </source>
</evidence>
<dbReference type="SMART" id="SM00388">
    <property type="entry name" value="HisKA"/>
    <property type="match status" value="1"/>
</dbReference>
<evidence type="ECO:0000256" key="5">
    <source>
        <dbReference type="ARBA" id="ARBA00022777"/>
    </source>
</evidence>
<dbReference type="CDD" id="cd00075">
    <property type="entry name" value="HATPase"/>
    <property type="match status" value="1"/>
</dbReference>
<dbReference type="InterPro" id="IPR013655">
    <property type="entry name" value="PAS_fold_3"/>
</dbReference>
<dbReference type="PROSITE" id="PS50110">
    <property type="entry name" value="RESPONSE_REGULATORY"/>
    <property type="match status" value="1"/>
</dbReference>
<dbReference type="InterPro" id="IPR000014">
    <property type="entry name" value="PAS"/>
</dbReference>
<evidence type="ECO:0000313" key="12">
    <source>
        <dbReference type="EMBL" id="MFC7135724.1"/>
    </source>
</evidence>
<dbReference type="SMART" id="SM00086">
    <property type="entry name" value="PAC"/>
    <property type="match status" value="1"/>
</dbReference>
<dbReference type="Pfam" id="PF00072">
    <property type="entry name" value="Response_reg"/>
    <property type="match status" value="1"/>
</dbReference>
<dbReference type="InterPro" id="IPR001789">
    <property type="entry name" value="Sig_transdc_resp-reg_receiver"/>
</dbReference>
<dbReference type="GO" id="GO:0005524">
    <property type="term" value="F:ATP binding"/>
    <property type="evidence" value="ECO:0007669"/>
    <property type="project" value="UniProtKB-KW"/>
</dbReference>
<keyword evidence="5" id="KW-0418">Kinase</keyword>
<dbReference type="InterPro" id="IPR003594">
    <property type="entry name" value="HATPase_dom"/>
</dbReference>
<keyword evidence="6" id="KW-0902">Two-component regulatory system</keyword>
<dbReference type="InterPro" id="IPR005467">
    <property type="entry name" value="His_kinase_dom"/>
</dbReference>
<dbReference type="GeneID" id="81122968"/>
<dbReference type="Gene3D" id="3.30.565.10">
    <property type="entry name" value="Histidine kinase-like ATPase, C-terminal domain"/>
    <property type="match status" value="1"/>
</dbReference>
<name>A0ABD5XPZ1_9EURY</name>
<dbReference type="SUPFAM" id="SSF55785">
    <property type="entry name" value="PYP-like sensor domain (PAS domain)"/>
    <property type="match status" value="1"/>
</dbReference>
<dbReference type="InterPro" id="IPR000700">
    <property type="entry name" value="PAS-assoc_C"/>
</dbReference>
<feature type="domain" description="Histidine kinase" evidence="8">
    <location>
        <begin position="278"/>
        <end position="468"/>
    </location>
</feature>
<evidence type="ECO:0000259" key="11">
    <source>
        <dbReference type="PROSITE" id="PS50113"/>
    </source>
</evidence>
<dbReference type="Gene3D" id="3.30.450.20">
    <property type="entry name" value="PAS domain"/>
    <property type="match status" value="1"/>
</dbReference>
<dbReference type="NCBIfam" id="TIGR00229">
    <property type="entry name" value="sensory_box"/>
    <property type="match status" value="1"/>
</dbReference>
<dbReference type="InterPro" id="IPR036097">
    <property type="entry name" value="HisK_dim/P_sf"/>
</dbReference>
<dbReference type="PANTHER" id="PTHR43711:SF1">
    <property type="entry name" value="HISTIDINE KINASE 1"/>
    <property type="match status" value="1"/>
</dbReference>
<dbReference type="Pfam" id="PF00512">
    <property type="entry name" value="HisKA"/>
    <property type="match status" value="1"/>
</dbReference>
<reference evidence="12 13" key="1">
    <citation type="journal article" date="2019" name="Int. J. Syst. Evol. Microbiol.">
        <title>The Global Catalogue of Microorganisms (GCM) 10K type strain sequencing project: providing services to taxonomists for standard genome sequencing and annotation.</title>
        <authorList>
            <consortium name="The Broad Institute Genomics Platform"/>
            <consortium name="The Broad Institute Genome Sequencing Center for Infectious Disease"/>
            <person name="Wu L."/>
            <person name="Ma J."/>
        </authorList>
    </citation>
    <scope>NUCLEOTIDE SEQUENCE [LARGE SCALE GENOMIC DNA]</scope>
    <source>
        <strain evidence="12 13">DT92</strain>
    </source>
</reference>
<keyword evidence="12" id="KW-0547">Nucleotide-binding</keyword>
<dbReference type="InterPro" id="IPR011006">
    <property type="entry name" value="CheY-like_superfamily"/>
</dbReference>
<dbReference type="AlphaFoldDB" id="A0ABD5XPZ1"/>
<dbReference type="CDD" id="cd00082">
    <property type="entry name" value="HisKA"/>
    <property type="match status" value="1"/>
</dbReference>
<evidence type="ECO:0000256" key="2">
    <source>
        <dbReference type="ARBA" id="ARBA00012438"/>
    </source>
</evidence>
<dbReference type="CDD" id="cd00156">
    <property type="entry name" value="REC"/>
    <property type="match status" value="1"/>
</dbReference>
<evidence type="ECO:0000259" key="9">
    <source>
        <dbReference type="PROSITE" id="PS50110"/>
    </source>
</evidence>
<dbReference type="InterPro" id="IPR004358">
    <property type="entry name" value="Sig_transdc_His_kin-like_C"/>
</dbReference>
<dbReference type="InterPro" id="IPR050736">
    <property type="entry name" value="Sensor_HK_Regulatory"/>
</dbReference>
<evidence type="ECO:0000256" key="1">
    <source>
        <dbReference type="ARBA" id="ARBA00000085"/>
    </source>
</evidence>
<dbReference type="Gene3D" id="1.10.287.130">
    <property type="match status" value="1"/>
</dbReference>
<dbReference type="RefSeq" id="WP_284012910.1">
    <property type="nucleotide sequence ID" value="NZ_CP126156.1"/>
</dbReference>
<dbReference type="PROSITE" id="PS50112">
    <property type="entry name" value="PAS"/>
    <property type="match status" value="1"/>
</dbReference>
<evidence type="ECO:0000256" key="6">
    <source>
        <dbReference type="ARBA" id="ARBA00023012"/>
    </source>
</evidence>
<feature type="domain" description="Response regulatory" evidence="9">
    <location>
        <begin position="9"/>
        <end position="125"/>
    </location>
</feature>
<dbReference type="Proteomes" id="UP001596368">
    <property type="component" value="Unassembled WGS sequence"/>
</dbReference>
<gene>
    <name evidence="12" type="ORF">ACFQRB_02175</name>
</gene>
<evidence type="ECO:0000313" key="13">
    <source>
        <dbReference type="Proteomes" id="UP001596368"/>
    </source>
</evidence>
<keyword evidence="13" id="KW-1185">Reference proteome</keyword>
<comment type="catalytic activity">
    <reaction evidence="1">
        <text>ATP + protein L-histidine = ADP + protein N-phospho-L-histidine.</text>
        <dbReference type="EC" id="2.7.13.3"/>
    </reaction>
</comment>
<dbReference type="SUPFAM" id="SSF55874">
    <property type="entry name" value="ATPase domain of HSP90 chaperone/DNA topoisomerase II/histidine kinase"/>
    <property type="match status" value="1"/>
</dbReference>
<dbReference type="SUPFAM" id="SSF52172">
    <property type="entry name" value="CheY-like"/>
    <property type="match status" value="1"/>
</dbReference>
<dbReference type="PROSITE" id="PS50109">
    <property type="entry name" value="HIS_KIN"/>
    <property type="match status" value="1"/>
</dbReference>
<comment type="caution">
    <text evidence="12">The sequence shown here is derived from an EMBL/GenBank/DDBJ whole genome shotgun (WGS) entry which is preliminary data.</text>
</comment>
<dbReference type="SMART" id="SM00448">
    <property type="entry name" value="REC"/>
    <property type="match status" value="1"/>
</dbReference>
<protein>
    <recommendedName>
        <fullName evidence="2">histidine kinase</fullName>
        <ecNumber evidence="2">2.7.13.3</ecNumber>
    </recommendedName>
</protein>
<dbReference type="Pfam" id="PF02518">
    <property type="entry name" value="HATPase_c"/>
    <property type="match status" value="1"/>
</dbReference>
<dbReference type="SUPFAM" id="SSF47384">
    <property type="entry name" value="Homodimeric domain of signal transducing histidine kinase"/>
    <property type="match status" value="1"/>
</dbReference>
<dbReference type="CDD" id="cd00130">
    <property type="entry name" value="PAS"/>
    <property type="match status" value="1"/>
</dbReference>
<feature type="domain" description="PAS" evidence="10">
    <location>
        <begin position="140"/>
        <end position="214"/>
    </location>
</feature>
<dbReference type="PROSITE" id="PS50113">
    <property type="entry name" value="PAC"/>
    <property type="match status" value="1"/>
</dbReference>
<keyword evidence="4" id="KW-0808">Transferase</keyword>
<dbReference type="SMART" id="SM00387">
    <property type="entry name" value="HATPase_c"/>
    <property type="match status" value="1"/>
</dbReference>
<dbReference type="GO" id="GO:0000160">
    <property type="term" value="P:phosphorelay signal transduction system"/>
    <property type="evidence" value="ECO:0007669"/>
    <property type="project" value="UniProtKB-KW"/>
</dbReference>
<dbReference type="InterPro" id="IPR001610">
    <property type="entry name" value="PAC"/>
</dbReference>
<sequence length="475" mass="52272">MSGIDDAIRVLYVDDDDDLRDLFAVGLERHDDRFDVTTASSVAAGLDRVRTGAPDCVVSDYSMPGGTGIAFLRRLRETDPELPFILFAETGDERVASEAISAGVTDYVVRDAVESQHALLARKIETYVARRRAERRATETNERLRELASVADDVLWTFSPDWSQLLFINGEAHERLFGQSAERLYEEPASFLERIHPDDRDRVRLAMERASGGTPQSVEYRIRQSDSVEVWAESHCEPVVEDGEVVRMTGFTHEITDRKLRERELANANERLDRFASTIAHDLRNPVNVASGHLDLVRETGELDHLDPVERGIDRIDELLSDLLTLARSGDDIGDTRAVDLAEVVESAEGTVAMAGATLRIDSSGPVECDPARLREAIENLLRNAIEHNDETVTIAVGLLDDGTGFYVADDGVGIPESEREEVFAGGYTTVRKGTGYGLSIVERIAAAHGWTVTVVESADGGARFEFTDVAVGGE</sequence>
<keyword evidence="12" id="KW-0067">ATP-binding</keyword>
<evidence type="ECO:0000256" key="4">
    <source>
        <dbReference type="ARBA" id="ARBA00022679"/>
    </source>
</evidence>
<dbReference type="InterPro" id="IPR036890">
    <property type="entry name" value="HATPase_C_sf"/>
</dbReference>
<dbReference type="PRINTS" id="PR00344">
    <property type="entry name" value="BCTRLSENSOR"/>
</dbReference>
<keyword evidence="3 7" id="KW-0597">Phosphoprotein</keyword>
<organism evidence="12 13">
    <name type="scientific">Halobaculum litoreum</name>
    <dbReference type="NCBI Taxonomy" id="3031998"/>
    <lineage>
        <taxon>Archaea</taxon>
        <taxon>Methanobacteriati</taxon>
        <taxon>Methanobacteriota</taxon>
        <taxon>Stenosarchaea group</taxon>
        <taxon>Halobacteria</taxon>
        <taxon>Halobacteriales</taxon>
        <taxon>Haloferacaceae</taxon>
        <taxon>Halobaculum</taxon>
    </lineage>
</organism>
<dbReference type="Pfam" id="PF08447">
    <property type="entry name" value="PAS_3"/>
    <property type="match status" value="1"/>
</dbReference>
<evidence type="ECO:0000259" key="10">
    <source>
        <dbReference type="PROSITE" id="PS50112"/>
    </source>
</evidence>
<dbReference type="EC" id="2.7.13.3" evidence="2"/>
<feature type="domain" description="PAC" evidence="11">
    <location>
        <begin position="216"/>
        <end position="267"/>
    </location>
</feature>
<evidence type="ECO:0000259" key="8">
    <source>
        <dbReference type="PROSITE" id="PS50109"/>
    </source>
</evidence>
<feature type="modified residue" description="4-aspartylphosphate" evidence="7">
    <location>
        <position position="60"/>
    </location>
</feature>
<dbReference type="InterPro" id="IPR003661">
    <property type="entry name" value="HisK_dim/P_dom"/>
</dbReference>
<dbReference type="GO" id="GO:0004673">
    <property type="term" value="F:protein histidine kinase activity"/>
    <property type="evidence" value="ECO:0007669"/>
    <property type="project" value="UniProtKB-EC"/>
</dbReference>
<accession>A0ABD5XPZ1</accession>
<dbReference type="PANTHER" id="PTHR43711">
    <property type="entry name" value="TWO-COMPONENT HISTIDINE KINASE"/>
    <property type="match status" value="1"/>
</dbReference>
<proteinExistence type="predicted"/>
<dbReference type="InterPro" id="IPR035965">
    <property type="entry name" value="PAS-like_dom_sf"/>
</dbReference>